<dbReference type="Proteomes" id="UP000266841">
    <property type="component" value="Unassembled WGS sequence"/>
</dbReference>
<accession>K0QY43</accession>
<dbReference type="EMBL" id="AGNL01050827">
    <property type="protein sequence ID" value="EJK43648.1"/>
    <property type="molecule type" value="Genomic_DNA"/>
</dbReference>
<feature type="region of interest" description="Disordered" evidence="1">
    <location>
        <begin position="1"/>
        <end position="21"/>
    </location>
</feature>
<protein>
    <submittedName>
        <fullName evidence="2">Uncharacterized protein</fullName>
    </submittedName>
</protein>
<comment type="caution">
    <text evidence="2">The sequence shown here is derived from an EMBL/GenBank/DDBJ whole genome shotgun (WGS) entry which is preliminary data.</text>
</comment>
<sequence length="115" mass="12147">MHWSPTFARAKLSSRGGDHKGVSVRHCAVATLSGNVGVSGSSQDDEGESDEDGKMLQDGSARVVGGERVGRGTRVARPEDATGPQSVINGILSAYGFLEIIQLVDYLRSNGFRVT</sequence>
<feature type="non-terminal residue" evidence="2">
    <location>
        <position position="115"/>
    </location>
</feature>
<reference evidence="2 3" key="1">
    <citation type="journal article" date="2012" name="Genome Biol.">
        <title>Genome and low-iron response of an oceanic diatom adapted to chronic iron limitation.</title>
        <authorList>
            <person name="Lommer M."/>
            <person name="Specht M."/>
            <person name="Roy A.S."/>
            <person name="Kraemer L."/>
            <person name="Andreson R."/>
            <person name="Gutowska M.A."/>
            <person name="Wolf J."/>
            <person name="Bergner S.V."/>
            <person name="Schilhabel M.B."/>
            <person name="Klostermeier U.C."/>
            <person name="Beiko R.G."/>
            <person name="Rosenstiel P."/>
            <person name="Hippler M."/>
            <person name="Laroche J."/>
        </authorList>
    </citation>
    <scope>NUCLEOTIDE SEQUENCE [LARGE SCALE GENOMIC DNA]</scope>
    <source>
        <strain evidence="2 3">CCMP1005</strain>
    </source>
</reference>
<feature type="region of interest" description="Disordered" evidence="1">
    <location>
        <begin position="35"/>
        <end position="83"/>
    </location>
</feature>
<evidence type="ECO:0000313" key="2">
    <source>
        <dbReference type="EMBL" id="EJK43648.1"/>
    </source>
</evidence>
<evidence type="ECO:0000313" key="3">
    <source>
        <dbReference type="Proteomes" id="UP000266841"/>
    </source>
</evidence>
<name>K0QY43_THAOC</name>
<dbReference type="AlphaFoldDB" id="K0QY43"/>
<organism evidence="2 3">
    <name type="scientific">Thalassiosira oceanica</name>
    <name type="common">Marine diatom</name>
    <dbReference type="NCBI Taxonomy" id="159749"/>
    <lineage>
        <taxon>Eukaryota</taxon>
        <taxon>Sar</taxon>
        <taxon>Stramenopiles</taxon>
        <taxon>Ochrophyta</taxon>
        <taxon>Bacillariophyta</taxon>
        <taxon>Coscinodiscophyceae</taxon>
        <taxon>Thalassiosirophycidae</taxon>
        <taxon>Thalassiosirales</taxon>
        <taxon>Thalassiosiraceae</taxon>
        <taxon>Thalassiosira</taxon>
    </lineage>
</organism>
<keyword evidence="3" id="KW-1185">Reference proteome</keyword>
<evidence type="ECO:0000256" key="1">
    <source>
        <dbReference type="SAM" id="MobiDB-lite"/>
    </source>
</evidence>
<gene>
    <name evidence="2" type="ORF">THAOC_37887</name>
</gene>
<proteinExistence type="predicted"/>